<feature type="region of interest" description="Disordered" evidence="1">
    <location>
        <begin position="125"/>
        <end position="293"/>
    </location>
</feature>
<evidence type="ECO:0000256" key="1">
    <source>
        <dbReference type="SAM" id="MobiDB-lite"/>
    </source>
</evidence>
<evidence type="ECO:0000313" key="2">
    <source>
        <dbReference type="EMBL" id="KAK6301029.1"/>
    </source>
</evidence>
<feature type="compositionally biased region" description="Polar residues" evidence="1">
    <location>
        <begin position="204"/>
        <end position="242"/>
    </location>
</feature>
<feature type="compositionally biased region" description="Basic residues" evidence="1">
    <location>
        <begin position="142"/>
        <end position="157"/>
    </location>
</feature>
<evidence type="ECO:0008006" key="4">
    <source>
        <dbReference type="Google" id="ProtNLM"/>
    </source>
</evidence>
<dbReference type="PANTHER" id="PTHR14662:SF2">
    <property type="entry name" value="PARTNER AND LOCALIZER OF BRCA2"/>
    <property type="match status" value="1"/>
</dbReference>
<feature type="region of interest" description="Disordered" evidence="1">
    <location>
        <begin position="38"/>
        <end position="94"/>
    </location>
</feature>
<dbReference type="AlphaFoldDB" id="A0AAN8KTY2"/>
<dbReference type="GO" id="GO:0003677">
    <property type="term" value="F:DNA binding"/>
    <property type="evidence" value="ECO:0007669"/>
    <property type="project" value="InterPro"/>
</dbReference>
<accession>A0AAN8KTY2</accession>
<dbReference type="GO" id="GO:0005654">
    <property type="term" value="C:nucleoplasm"/>
    <property type="evidence" value="ECO:0007669"/>
    <property type="project" value="TreeGrafter"/>
</dbReference>
<reference evidence="2 3" key="1">
    <citation type="submission" date="2021-04" db="EMBL/GenBank/DDBJ databases">
        <authorList>
            <person name="De Guttry C."/>
            <person name="Zahm M."/>
            <person name="Klopp C."/>
            <person name="Cabau C."/>
            <person name="Louis A."/>
            <person name="Berthelot C."/>
            <person name="Parey E."/>
            <person name="Roest Crollius H."/>
            <person name="Montfort J."/>
            <person name="Robinson-Rechavi M."/>
            <person name="Bucao C."/>
            <person name="Bouchez O."/>
            <person name="Gislard M."/>
            <person name="Lluch J."/>
            <person name="Milhes M."/>
            <person name="Lampietro C."/>
            <person name="Lopez Roques C."/>
            <person name="Donnadieu C."/>
            <person name="Braasch I."/>
            <person name="Desvignes T."/>
            <person name="Postlethwait J."/>
            <person name="Bobe J."/>
            <person name="Wedekind C."/>
            <person name="Guiguen Y."/>
        </authorList>
    </citation>
    <scope>NUCLEOTIDE SEQUENCE [LARGE SCALE GENOMIC DNA]</scope>
    <source>
        <strain evidence="2">Cs_M1</strain>
        <tissue evidence="2">Blood</tissue>
    </source>
</reference>
<gene>
    <name evidence="2" type="ORF">J4Q44_G00291270</name>
</gene>
<proteinExistence type="predicted"/>
<evidence type="ECO:0000313" key="3">
    <source>
        <dbReference type="Proteomes" id="UP001356427"/>
    </source>
</evidence>
<dbReference type="InterPro" id="IPR042417">
    <property type="entry name" value="PALB2"/>
</dbReference>
<name>A0AAN8KTY2_9TELE</name>
<feature type="compositionally biased region" description="Basic residues" evidence="1">
    <location>
        <begin position="253"/>
        <end position="267"/>
    </location>
</feature>
<dbReference type="GO" id="GO:0000724">
    <property type="term" value="P:double-strand break repair via homologous recombination"/>
    <property type="evidence" value="ECO:0007669"/>
    <property type="project" value="InterPro"/>
</dbReference>
<keyword evidence="3" id="KW-1185">Reference proteome</keyword>
<dbReference type="PANTHER" id="PTHR14662">
    <property type="entry name" value="PARTNER AND LOCALIZER OF BRCA2"/>
    <property type="match status" value="1"/>
</dbReference>
<sequence>MEDNLESVLHCDDKEKLRRKLALLQREYSRTVQRLQRAERSDAVRKHVRSRISEQNLQDQTDPGTASTSPNPALPSLSLVSPARTAPGSASPLGLAGDSTVAASCLVESENPRWRSPSVRFLLSVDDSCPRTPDLNPDPAGGHRRSPSLRLRSRRSRQRWERRGRAQGGEGGRAGSRDLQAVILNQLNRGRHRRSRGRTSNTHTLSDSLAQPSNSQTNHTSVEGPSANQMLTSESGTNQSECLPSRACSVRPIRGRRRRGRGRRPRLGRSLSLDSRNLQHQAQTTPRPRPLLP</sequence>
<dbReference type="Proteomes" id="UP001356427">
    <property type="component" value="Unassembled WGS sequence"/>
</dbReference>
<feature type="compositionally biased region" description="Polar residues" evidence="1">
    <location>
        <begin position="53"/>
        <end position="71"/>
    </location>
</feature>
<organism evidence="2 3">
    <name type="scientific">Coregonus suidteri</name>
    <dbReference type="NCBI Taxonomy" id="861788"/>
    <lineage>
        <taxon>Eukaryota</taxon>
        <taxon>Metazoa</taxon>
        <taxon>Chordata</taxon>
        <taxon>Craniata</taxon>
        <taxon>Vertebrata</taxon>
        <taxon>Euteleostomi</taxon>
        <taxon>Actinopterygii</taxon>
        <taxon>Neopterygii</taxon>
        <taxon>Teleostei</taxon>
        <taxon>Protacanthopterygii</taxon>
        <taxon>Salmoniformes</taxon>
        <taxon>Salmonidae</taxon>
        <taxon>Coregoninae</taxon>
        <taxon>Coregonus</taxon>
    </lineage>
</organism>
<comment type="caution">
    <text evidence="2">The sequence shown here is derived from an EMBL/GenBank/DDBJ whole genome shotgun (WGS) entry which is preliminary data.</text>
</comment>
<dbReference type="EMBL" id="JAGTTL010000027">
    <property type="protein sequence ID" value="KAK6301029.1"/>
    <property type="molecule type" value="Genomic_DNA"/>
</dbReference>
<protein>
    <recommendedName>
        <fullName evidence="4">Partner and localizer of BRCA2</fullName>
    </recommendedName>
</protein>